<dbReference type="PANTHER" id="PTHR11727:SF7">
    <property type="entry name" value="DIMETHYLADENOSINE TRANSFERASE-RELATED"/>
    <property type="match status" value="1"/>
</dbReference>
<evidence type="ECO:0000313" key="11">
    <source>
        <dbReference type="Proteomes" id="UP001575105"/>
    </source>
</evidence>
<dbReference type="CDD" id="cd02440">
    <property type="entry name" value="AdoMet_MTases"/>
    <property type="match status" value="1"/>
</dbReference>
<evidence type="ECO:0000256" key="7">
    <source>
        <dbReference type="HAMAP-Rule" id="MF_00607"/>
    </source>
</evidence>
<dbReference type="Gene3D" id="1.10.8.100">
    <property type="entry name" value="Ribosomal RNA adenine dimethylase-like, domain 2"/>
    <property type="match status" value="1"/>
</dbReference>
<dbReference type="SMART" id="SM00650">
    <property type="entry name" value="rADc"/>
    <property type="match status" value="1"/>
</dbReference>
<feature type="binding site" evidence="7 8">
    <location>
        <position position="27"/>
    </location>
    <ligand>
        <name>S-adenosyl-L-methionine</name>
        <dbReference type="ChEBI" id="CHEBI:59789"/>
    </ligand>
</feature>
<proteinExistence type="inferred from homology"/>
<evidence type="ECO:0000256" key="1">
    <source>
        <dbReference type="ARBA" id="ARBA00022490"/>
    </source>
</evidence>
<keyword evidence="3 7" id="KW-0489">Methyltransferase</keyword>
<dbReference type="SUPFAM" id="SSF53335">
    <property type="entry name" value="S-adenosyl-L-methionine-dependent methyltransferases"/>
    <property type="match status" value="1"/>
</dbReference>
<evidence type="ECO:0000256" key="5">
    <source>
        <dbReference type="ARBA" id="ARBA00022691"/>
    </source>
</evidence>
<keyword evidence="6 7" id="KW-0694">RNA-binding</keyword>
<dbReference type="InterPro" id="IPR020596">
    <property type="entry name" value="rRNA_Ade_Mease_Trfase_CS"/>
</dbReference>
<comment type="subcellular location">
    <subcellularLocation>
        <location evidence="7">Cytoplasm</location>
    </subcellularLocation>
</comment>
<comment type="similarity">
    <text evidence="7">Belongs to the class I-like SAM-binding methyltransferase superfamily. rRNA adenine N(6)-methyltransferase family. RsmA subfamily.</text>
</comment>
<dbReference type="PROSITE" id="PS01131">
    <property type="entry name" value="RRNA_A_DIMETH"/>
    <property type="match status" value="1"/>
</dbReference>
<sequence length="284" mass="30839">MQTLTQIKQLLAAHGLRPKHRLGQNFLHDHNQMRKILAAAELSPGDRVLEVGPGTGTLSEALLEAGAHLVAVELDTDLEPILRERLAPFGDRAHLVVGDILASKRQLNPDVIDALQASSPKPQAPNPKPQASSFKLIANLPYNIASPLLINLAADHPAMTLAVVMVQREVADRLLAKPGGKQYGPLTVMVQAMCEVQRVSVLPPGCFWPPPKVDSSVIRLRRRATPMTDDPPRLADLLHRVFGQRRKQLGSVLGRSTALPPGIAGTDRPETLSVEQLIELARSL</sequence>
<name>A0ABV4U6M9_9BACT</name>
<evidence type="ECO:0000256" key="4">
    <source>
        <dbReference type="ARBA" id="ARBA00022679"/>
    </source>
</evidence>
<comment type="function">
    <text evidence="7">Specifically dimethylates two adjacent adenosines (A1518 and A1519) in the loop of a conserved hairpin near the 3'-end of 16S rRNA in the 30S particle. May play a critical role in biogenesis of 30S subunits.</text>
</comment>
<dbReference type="EC" id="2.1.1.182" evidence="7"/>
<dbReference type="Proteomes" id="UP001575105">
    <property type="component" value="Unassembled WGS sequence"/>
</dbReference>
<evidence type="ECO:0000259" key="9">
    <source>
        <dbReference type="SMART" id="SM00650"/>
    </source>
</evidence>
<feature type="binding site" evidence="7 8">
    <location>
        <position position="73"/>
    </location>
    <ligand>
        <name>S-adenosyl-L-methionine</name>
        <dbReference type="ChEBI" id="CHEBI:59789"/>
    </ligand>
</feature>
<dbReference type="InterPro" id="IPR029063">
    <property type="entry name" value="SAM-dependent_MTases_sf"/>
</dbReference>
<keyword evidence="5 7" id="KW-0949">S-adenosyl-L-methionine</keyword>
<keyword evidence="11" id="KW-1185">Reference proteome</keyword>
<dbReference type="InterPro" id="IPR023165">
    <property type="entry name" value="rRNA_Ade_diMease-like_C"/>
</dbReference>
<dbReference type="Pfam" id="PF00398">
    <property type="entry name" value="RrnaAD"/>
    <property type="match status" value="1"/>
</dbReference>
<dbReference type="NCBIfam" id="TIGR00755">
    <property type="entry name" value="ksgA"/>
    <property type="match status" value="1"/>
</dbReference>
<dbReference type="PANTHER" id="PTHR11727">
    <property type="entry name" value="DIMETHYLADENOSINE TRANSFERASE"/>
    <property type="match status" value="1"/>
</dbReference>
<dbReference type="EMBL" id="JBGUBD010000007">
    <property type="protein sequence ID" value="MFA9479239.1"/>
    <property type="molecule type" value="Genomic_DNA"/>
</dbReference>
<evidence type="ECO:0000256" key="8">
    <source>
        <dbReference type="PROSITE-ProRule" id="PRU01026"/>
    </source>
</evidence>
<dbReference type="Gene3D" id="3.40.50.150">
    <property type="entry name" value="Vaccinia Virus protein VP39"/>
    <property type="match status" value="1"/>
</dbReference>
<feature type="domain" description="Ribosomal RNA adenine methylase transferase N-terminal" evidence="9">
    <location>
        <begin position="32"/>
        <end position="224"/>
    </location>
</feature>
<dbReference type="HAMAP" id="MF_00607">
    <property type="entry name" value="16SrRNA_methyltr_A"/>
    <property type="match status" value="1"/>
</dbReference>
<evidence type="ECO:0000313" key="10">
    <source>
        <dbReference type="EMBL" id="MFA9479239.1"/>
    </source>
</evidence>
<dbReference type="InterPro" id="IPR001737">
    <property type="entry name" value="KsgA/Erm"/>
</dbReference>
<comment type="caution">
    <text evidence="10">The sequence shown here is derived from an EMBL/GenBank/DDBJ whole genome shotgun (WGS) entry which is preliminary data.</text>
</comment>
<dbReference type="GO" id="GO:0052908">
    <property type="term" value="F:16S rRNA (adenine(1518)-N(6)/adenine(1519)-N(6))-dimethyltransferase activity"/>
    <property type="evidence" value="ECO:0007669"/>
    <property type="project" value="UniProtKB-EC"/>
</dbReference>
<dbReference type="InterPro" id="IPR020598">
    <property type="entry name" value="rRNA_Ade_methylase_Trfase_N"/>
</dbReference>
<feature type="binding site" evidence="7 8">
    <location>
        <position position="25"/>
    </location>
    <ligand>
        <name>S-adenosyl-L-methionine</name>
        <dbReference type="ChEBI" id="CHEBI:59789"/>
    </ligand>
</feature>
<dbReference type="RefSeq" id="WP_425346163.1">
    <property type="nucleotide sequence ID" value="NZ_JBGUBD010000007.1"/>
</dbReference>
<comment type="catalytic activity">
    <reaction evidence="7">
        <text>adenosine(1518)/adenosine(1519) in 16S rRNA + 4 S-adenosyl-L-methionine = N(6)-dimethyladenosine(1518)/N(6)-dimethyladenosine(1519) in 16S rRNA + 4 S-adenosyl-L-homocysteine + 4 H(+)</text>
        <dbReference type="Rhea" id="RHEA:19609"/>
        <dbReference type="Rhea" id="RHEA-COMP:10232"/>
        <dbReference type="Rhea" id="RHEA-COMP:10233"/>
        <dbReference type="ChEBI" id="CHEBI:15378"/>
        <dbReference type="ChEBI" id="CHEBI:57856"/>
        <dbReference type="ChEBI" id="CHEBI:59789"/>
        <dbReference type="ChEBI" id="CHEBI:74411"/>
        <dbReference type="ChEBI" id="CHEBI:74493"/>
        <dbReference type="EC" id="2.1.1.182"/>
    </reaction>
</comment>
<dbReference type="InterPro" id="IPR011530">
    <property type="entry name" value="rRNA_adenine_dimethylase"/>
</dbReference>
<evidence type="ECO:0000256" key="2">
    <source>
        <dbReference type="ARBA" id="ARBA00022552"/>
    </source>
</evidence>
<keyword evidence="1 7" id="KW-0963">Cytoplasm</keyword>
<reference evidence="10 11" key="1">
    <citation type="submission" date="2024-08" db="EMBL/GenBank/DDBJ databases">
        <title>Whole-genome sequencing of halo(alkali)philic microorganisms from hypersaline lakes.</title>
        <authorList>
            <person name="Sorokin D.Y."/>
            <person name="Merkel A.Y."/>
            <person name="Messina E."/>
            <person name="Yakimov M."/>
        </authorList>
    </citation>
    <scope>NUCLEOTIDE SEQUENCE [LARGE SCALE GENOMIC DNA]</scope>
    <source>
        <strain evidence="10 11">AB-hyl4</strain>
    </source>
</reference>
<evidence type="ECO:0000256" key="6">
    <source>
        <dbReference type="ARBA" id="ARBA00022884"/>
    </source>
</evidence>
<accession>A0ABV4U6M9</accession>
<evidence type="ECO:0000256" key="3">
    <source>
        <dbReference type="ARBA" id="ARBA00022603"/>
    </source>
</evidence>
<feature type="binding site" evidence="7 8">
    <location>
        <position position="52"/>
    </location>
    <ligand>
        <name>S-adenosyl-L-methionine</name>
        <dbReference type="ChEBI" id="CHEBI:59789"/>
    </ligand>
</feature>
<protein>
    <recommendedName>
        <fullName evidence="7">Ribosomal RNA small subunit methyltransferase A</fullName>
        <ecNumber evidence="7">2.1.1.182</ecNumber>
    </recommendedName>
    <alternativeName>
        <fullName evidence="7">16S rRNA (adenine(1518)-N(6)/adenine(1519)-N(6))-dimethyltransferase</fullName>
    </alternativeName>
    <alternativeName>
        <fullName evidence="7">16S rRNA dimethyladenosine transferase</fullName>
    </alternativeName>
    <alternativeName>
        <fullName evidence="7">16S rRNA dimethylase</fullName>
    </alternativeName>
    <alternativeName>
        <fullName evidence="7">S-adenosylmethionine-6-N', N'-adenosyl(rRNA) dimethyltransferase</fullName>
    </alternativeName>
</protein>
<gene>
    <name evidence="7 10" type="primary">rsmA</name>
    <name evidence="7" type="synonym">ksgA</name>
    <name evidence="10" type="ORF">ACERK3_13190</name>
</gene>
<organism evidence="10 11">
    <name type="scientific">Natronomicrosphaera hydrolytica</name>
    <dbReference type="NCBI Taxonomy" id="3242702"/>
    <lineage>
        <taxon>Bacteria</taxon>
        <taxon>Pseudomonadati</taxon>
        <taxon>Planctomycetota</taxon>
        <taxon>Phycisphaerae</taxon>
        <taxon>Phycisphaerales</taxon>
        <taxon>Phycisphaeraceae</taxon>
        <taxon>Natronomicrosphaera</taxon>
    </lineage>
</organism>
<dbReference type="PROSITE" id="PS51689">
    <property type="entry name" value="SAM_RNA_A_N6_MT"/>
    <property type="match status" value="1"/>
</dbReference>
<feature type="binding site" evidence="7 8">
    <location>
        <position position="139"/>
    </location>
    <ligand>
        <name>S-adenosyl-L-methionine</name>
        <dbReference type="ChEBI" id="CHEBI:59789"/>
    </ligand>
</feature>
<feature type="binding site" evidence="7 8">
    <location>
        <position position="99"/>
    </location>
    <ligand>
        <name>S-adenosyl-L-methionine</name>
        <dbReference type="ChEBI" id="CHEBI:59789"/>
    </ligand>
</feature>
<keyword evidence="4 7" id="KW-0808">Transferase</keyword>
<keyword evidence="2 7" id="KW-0698">rRNA processing</keyword>